<dbReference type="AlphaFoldDB" id="A0AAW6U7R9"/>
<evidence type="ECO:0008006" key="3">
    <source>
        <dbReference type="Google" id="ProtNLM"/>
    </source>
</evidence>
<protein>
    <recommendedName>
        <fullName evidence="3">C2H2-type domain-containing protein</fullName>
    </recommendedName>
</protein>
<accession>A0AAW6U7R9</accession>
<dbReference type="EMBL" id="JASCXX010000029">
    <property type="protein sequence ID" value="MDI6451183.1"/>
    <property type="molecule type" value="Genomic_DNA"/>
</dbReference>
<proteinExistence type="predicted"/>
<evidence type="ECO:0000313" key="1">
    <source>
        <dbReference type="EMBL" id="MDI6451183.1"/>
    </source>
</evidence>
<reference evidence="1" key="1">
    <citation type="submission" date="2023-05" db="EMBL/GenBank/DDBJ databases">
        <title>Anaerotaeda fermentans gen. nov., sp. nov., a novel anaerobic planctomycete of the new family within the order Sedimentisphaerales isolated from Taman Peninsula, Russia.</title>
        <authorList>
            <person name="Khomyakova M.A."/>
            <person name="Merkel A.Y."/>
            <person name="Slobodkin A.I."/>
        </authorList>
    </citation>
    <scope>NUCLEOTIDE SEQUENCE</scope>
    <source>
        <strain evidence="1">M17dextr</strain>
    </source>
</reference>
<dbReference type="RefSeq" id="WP_349246590.1">
    <property type="nucleotide sequence ID" value="NZ_JASCXX010000029.1"/>
</dbReference>
<dbReference type="Proteomes" id="UP001431776">
    <property type="component" value="Unassembled WGS sequence"/>
</dbReference>
<comment type="caution">
    <text evidence="1">The sequence shown here is derived from an EMBL/GenBank/DDBJ whole genome shotgun (WGS) entry which is preliminary data.</text>
</comment>
<keyword evidence="2" id="KW-1185">Reference proteome</keyword>
<name>A0AAW6U7R9_9BACT</name>
<evidence type="ECO:0000313" key="2">
    <source>
        <dbReference type="Proteomes" id="UP001431776"/>
    </source>
</evidence>
<organism evidence="1 2">
    <name type="scientific">Anaerobaca lacustris</name>
    <dbReference type="NCBI Taxonomy" id="3044600"/>
    <lineage>
        <taxon>Bacteria</taxon>
        <taxon>Pseudomonadati</taxon>
        <taxon>Planctomycetota</taxon>
        <taxon>Phycisphaerae</taxon>
        <taxon>Sedimentisphaerales</taxon>
        <taxon>Anaerobacaceae</taxon>
        <taxon>Anaerobaca</taxon>
    </lineage>
</organism>
<sequence length="91" mass="10524">MVVYAQTYDGEGVAERTLELGYFSEQELNAFSALIHRRRCLPIFLGDSWRCPSCRCERRDLVAMANHILATHPPEPFNEEDLLELQPRRCA</sequence>
<gene>
    <name evidence="1" type="ORF">QJ522_19125</name>
</gene>